<reference evidence="4" key="1">
    <citation type="submission" date="2016-10" db="EMBL/GenBank/DDBJ databases">
        <authorList>
            <person name="Varghese N."/>
            <person name="Submissions S."/>
        </authorList>
    </citation>
    <scope>NUCLEOTIDE SEQUENCE [LARGE SCALE GENOMIC DNA]</scope>
    <source>
        <strain evidence="4">DSM 19083</strain>
    </source>
</reference>
<feature type="coiled-coil region" evidence="1">
    <location>
        <begin position="132"/>
        <end position="168"/>
    </location>
</feature>
<evidence type="ECO:0000259" key="2">
    <source>
        <dbReference type="Pfam" id="PF24481"/>
    </source>
</evidence>
<organism evidence="3 4">
    <name type="scientific">Flavimobilis marinus</name>
    <dbReference type="NCBI Taxonomy" id="285351"/>
    <lineage>
        <taxon>Bacteria</taxon>
        <taxon>Bacillati</taxon>
        <taxon>Actinomycetota</taxon>
        <taxon>Actinomycetes</taxon>
        <taxon>Micrococcales</taxon>
        <taxon>Jonesiaceae</taxon>
        <taxon>Flavimobilis</taxon>
    </lineage>
</organism>
<evidence type="ECO:0000313" key="3">
    <source>
        <dbReference type="EMBL" id="SFF08449.1"/>
    </source>
</evidence>
<accession>A0A1I2FUF8</accession>
<dbReference type="RefSeq" id="WP_093376748.1">
    <property type="nucleotide sequence ID" value="NZ_BNAN01000002.1"/>
</dbReference>
<proteinExistence type="predicted"/>
<protein>
    <recommendedName>
        <fullName evidence="2">CT398-like coiled coil hairpin domain-containing protein</fullName>
    </recommendedName>
</protein>
<dbReference type="OrthoDB" id="9784388at2"/>
<keyword evidence="1" id="KW-0175">Coiled coil</keyword>
<dbReference type="InterPro" id="IPR052376">
    <property type="entry name" value="Oxidative_Scav/Glycosyltrans"/>
</dbReference>
<dbReference type="STRING" id="285351.SAMN04488035_1505"/>
<dbReference type="Pfam" id="PF24481">
    <property type="entry name" value="CT398_CC"/>
    <property type="match status" value="1"/>
</dbReference>
<dbReference type="PANTHER" id="PTHR39082">
    <property type="entry name" value="PHOSPHOLIPASE C-BETA-2-RELATED"/>
    <property type="match status" value="1"/>
</dbReference>
<dbReference type="Gene3D" id="1.10.287.1490">
    <property type="match status" value="1"/>
</dbReference>
<keyword evidence="4" id="KW-1185">Reference proteome</keyword>
<feature type="domain" description="CT398-like coiled coil hairpin" evidence="2">
    <location>
        <begin position="15"/>
        <end position="193"/>
    </location>
</feature>
<dbReference type="EMBL" id="FONZ01000002">
    <property type="protein sequence ID" value="SFF08449.1"/>
    <property type="molecule type" value="Genomic_DNA"/>
</dbReference>
<evidence type="ECO:0000256" key="1">
    <source>
        <dbReference type="SAM" id="Coils"/>
    </source>
</evidence>
<dbReference type="InterPro" id="IPR056003">
    <property type="entry name" value="CT398_CC_hairpin"/>
</dbReference>
<dbReference type="PANTHER" id="PTHR39082:SF1">
    <property type="entry name" value="SCAVENGER RECEPTOR CLASS A MEMBER 3"/>
    <property type="match status" value="1"/>
</dbReference>
<evidence type="ECO:0000313" key="4">
    <source>
        <dbReference type="Proteomes" id="UP000198520"/>
    </source>
</evidence>
<dbReference type="Proteomes" id="UP000198520">
    <property type="component" value="Unassembled WGS sequence"/>
</dbReference>
<name>A0A1I2FUF8_9MICO</name>
<gene>
    <name evidence="3" type="ORF">SAMN04488035_1505</name>
</gene>
<sequence>MPKAPAADQRRLLDVQALDTRLDQIAHKRRTHPTLARLTELDGQISDLYTSLVASRTAVSDLRRELTKAESDVEQVRSRATRDQSRLDSGAVGAKDAQALVSELASLARRQGDLEEIELDVMERLEAHETALAEVEKAHGELVAAKEAAEAERDAAFAELDAQAAEVRSERAQTAEGLDAGLVTMYEKLRARLGGVGVAALRHGRSEGSGMPISPTDLARIKTLPEDEIVICEDSSRILVRGDDAF</sequence>
<dbReference type="AlphaFoldDB" id="A0A1I2FUF8"/>